<evidence type="ECO:0000313" key="2">
    <source>
        <dbReference type="Proteomes" id="UP000324800"/>
    </source>
</evidence>
<accession>A0A5J4UXW9</accession>
<dbReference type="EMBL" id="SNRW01011407">
    <property type="protein sequence ID" value="KAA6375197.1"/>
    <property type="molecule type" value="Genomic_DNA"/>
</dbReference>
<proteinExistence type="predicted"/>
<gene>
    <name evidence="1" type="ORF">EZS28_029279</name>
</gene>
<dbReference type="AlphaFoldDB" id="A0A5J4UXW9"/>
<sequence>MKSHGQSKYDLYISFFGLFPKLELNNKGEYENSIGQKLDCPFCYLRTPLLESHIKSDHLKFHPLFIKLVNLHTQLAKTKAKTDVLKNSQKQFKIVDEQQTVDPIQCHICKQLHPSADIIAHIKTHGDGQPCLIRQNQPAYSSSAP</sequence>
<organism evidence="1 2">
    <name type="scientific">Streblomastix strix</name>
    <dbReference type="NCBI Taxonomy" id="222440"/>
    <lineage>
        <taxon>Eukaryota</taxon>
        <taxon>Metamonada</taxon>
        <taxon>Preaxostyla</taxon>
        <taxon>Oxymonadida</taxon>
        <taxon>Streblomastigidae</taxon>
        <taxon>Streblomastix</taxon>
    </lineage>
</organism>
<protein>
    <submittedName>
        <fullName evidence="1">Uncharacterized protein</fullName>
    </submittedName>
</protein>
<name>A0A5J4UXW9_9EUKA</name>
<dbReference type="Proteomes" id="UP000324800">
    <property type="component" value="Unassembled WGS sequence"/>
</dbReference>
<evidence type="ECO:0000313" key="1">
    <source>
        <dbReference type="EMBL" id="KAA6375197.1"/>
    </source>
</evidence>
<reference evidence="1 2" key="1">
    <citation type="submission" date="2019-03" db="EMBL/GenBank/DDBJ databases">
        <title>Single cell metagenomics reveals metabolic interactions within the superorganism composed of flagellate Streblomastix strix and complex community of Bacteroidetes bacteria on its surface.</title>
        <authorList>
            <person name="Treitli S.C."/>
            <person name="Kolisko M."/>
            <person name="Husnik F."/>
            <person name="Keeling P."/>
            <person name="Hampl V."/>
        </authorList>
    </citation>
    <scope>NUCLEOTIDE SEQUENCE [LARGE SCALE GENOMIC DNA]</scope>
    <source>
        <strain evidence="1">ST1C</strain>
    </source>
</reference>
<comment type="caution">
    <text evidence="1">The sequence shown here is derived from an EMBL/GenBank/DDBJ whole genome shotgun (WGS) entry which is preliminary data.</text>
</comment>